<dbReference type="EMBL" id="VUOC01000004">
    <property type="protein sequence ID" value="KAA2240268.1"/>
    <property type="molecule type" value="Genomic_DNA"/>
</dbReference>
<evidence type="ECO:0000259" key="1">
    <source>
        <dbReference type="Pfam" id="PF13532"/>
    </source>
</evidence>
<dbReference type="Proteomes" id="UP000324611">
    <property type="component" value="Unassembled WGS sequence"/>
</dbReference>
<comment type="caution">
    <text evidence="2">The sequence shown here is derived from an EMBL/GenBank/DDBJ whole genome shotgun (WGS) entry which is preliminary data.</text>
</comment>
<dbReference type="PANTHER" id="PTHR31212">
    <property type="entry name" value="ALPHA-KETOGLUTARATE-DEPENDENT DIOXYGENASE ALKB HOMOLOG 3"/>
    <property type="match status" value="1"/>
</dbReference>
<sequence length="276" mass="31375">MSSSEFHKIALDLGPDLFNGLFNSVDFEPVAKGRVGNHLVNVGDKGVPIVRTTTKYNIPALNFSAIHHMLVERINDNLAGIPVQRFNNALVEVYDSGYYKMNYHSDHSLDLEDDSYIGLFSCYERPEELSAQHIRKLKIKDKGGEEEFEHSLTHNSVVLFSLAANTKFQHKIVLDAAPHPKKMGADNRWLGITFRTSKTFIRFDDNMPRFANGKLLELANSEQEKEFYKLRGEENRGVGFVYPELMYTVNAADMMMPENAPDLKSGFGVCQRTRQH</sequence>
<dbReference type="GO" id="GO:0006307">
    <property type="term" value="P:DNA alkylation repair"/>
    <property type="evidence" value="ECO:0007669"/>
    <property type="project" value="InterPro"/>
</dbReference>
<dbReference type="Gene3D" id="2.60.120.590">
    <property type="entry name" value="Alpha-ketoglutarate-dependent dioxygenase AlkB-like"/>
    <property type="match status" value="1"/>
</dbReference>
<evidence type="ECO:0000313" key="3">
    <source>
        <dbReference type="Proteomes" id="UP000324611"/>
    </source>
</evidence>
<proteinExistence type="predicted"/>
<dbReference type="InterPro" id="IPR027450">
    <property type="entry name" value="AlkB-like"/>
</dbReference>
<dbReference type="RefSeq" id="WP_149841446.1">
    <property type="nucleotide sequence ID" value="NZ_VUOC01000004.1"/>
</dbReference>
<accession>A0A5B2VNI1</accession>
<reference evidence="2 3" key="2">
    <citation type="submission" date="2019-09" db="EMBL/GenBank/DDBJ databases">
        <authorList>
            <person name="Jin C."/>
        </authorList>
    </citation>
    <scope>NUCLEOTIDE SEQUENCE [LARGE SCALE GENOMIC DNA]</scope>
    <source>
        <strain evidence="2 3">BN140078</strain>
    </source>
</reference>
<dbReference type="AlphaFoldDB" id="A0A5B2VNI1"/>
<dbReference type="GO" id="GO:0051213">
    <property type="term" value="F:dioxygenase activity"/>
    <property type="evidence" value="ECO:0007669"/>
    <property type="project" value="UniProtKB-KW"/>
</dbReference>
<protein>
    <submittedName>
        <fullName evidence="2">Alpha-ketoglutarate-dependent dioxygenase AlkB</fullName>
    </submittedName>
</protein>
<keyword evidence="2" id="KW-0560">Oxidoreductase</keyword>
<dbReference type="SUPFAM" id="SSF51197">
    <property type="entry name" value="Clavaminate synthase-like"/>
    <property type="match status" value="1"/>
</dbReference>
<dbReference type="PANTHER" id="PTHR31212:SF4">
    <property type="entry name" value="ALPHA-KETOGLUTARATE-DEPENDENT DIOXYGENASE ALKB HOMOLOG 3"/>
    <property type="match status" value="1"/>
</dbReference>
<evidence type="ECO:0000313" key="2">
    <source>
        <dbReference type="EMBL" id="KAA2240268.1"/>
    </source>
</evidence>
<dbReference type="InterPro" id="IPR032854">
    <property type="entry name" value="ALKBH3"/>
</dbReference>
<name>A0A5B2VNI1_9BACT</name>
<dbReference type="Pfam" id="PF13532">
    <property type="entry name" value="2OG-FeII_Oxy_2"/>
    <property type="match status" value="1"/>
</dbReference>
<organism evidence="2 3">
    <name type="scientific">Chitinophaga agrisoli</name>
    <dbReference type="NCBI Taxonomy" id="2607653"/>
    <lineage>
        <taxon>Bacteria</taxon>
        <taxon>Pseudomonadati</taxon>
        <taxon>Bacteroidota</taxon>
        <taxon>Chitinophagia</taxon>
        <taxon>Chitinophagales</taxon>
        <taxon>Chitinophagaceae</taxon>
        <taxon>Chitinophaga</taxon>
    </lineage>
</organism>
<keyword evidence="3" id="KW-1185">Reference proteome</keyword>
<reference evidence="2 3" key="1">
    <citation type="submission" date="2019-09" db="EMBL/GenBank/DDBJ databases">
        <title>Chitinophaga ginsengihumi sp. nov., isolated from soil of ginseng rhizosphere.</title>
        <authorList>
            <person name="Lee J."/>
        </authorList>
    </citation>
    <scope>NUCLEOTIDE SEQUENCE [LARGE SCALE GENOMIC DNA]</scope>
    <source>
        <strain evidence="2 3">BN140078</strain>
    </source>
</reference>
<keyword evidence="2" id="KW-0223">Dioxygenase</keyword>
<gene>
    <name evidence="2" type="ORF">F0L74_29325</name>
</gene>
<dbReference type="InterPro" id="IPR037151">
    <property type="entry name" value="AlkB-like_sf"/>
</dbReference>
<feature type="domain" description="Alpha-ketoglutarate-dependent dioxygenase AlkB-like" evidence="1">
    <location>
        <begin position="51"/>
        <end position="195"/>
    </location>
</feature>